<dbReference type="Gene3D" id="1.10.238.20">
    <property type="entry name" value="Pheromone/general odorant binding protein domain"/>
    <property type="match status" value="1"/>
</dbReference>
<dbReference type="Pfam" id="PF01395">
    <property type="entry name" value="PBP_GOBP"/>
    <property type="match status" value="1"/>
</dbReference>
<keyword evidence="5" id="KW-1015">Disulfide bond</keyword>
<dbReference type="PANTHER" id="PTHR11857">
    <property type="entry name" value="ODORANT BINDING PROTEIN-RELATED"/>
    <property type="match status" value="1"/>
</dbReference>
<sequence length="307" mass="35294">MKFYYSTLVVALVLPALTMAAHWKSPFLKSWKEAQDECADYLRLTDETVERYEKHGYPDEHSTHKLIHCILVTVNAWNEDTGVKDYVIKNFFYPSPSDTCYVNRTHECLCETVSPLPRHSQLKRAHKSFLCYYRNYGNIVSEGQFVPYSDEEREENFERTYAIVNVPRCSLEEIAKGNALEVKEFPEIAFTYTVRTGFYEPENGVHRDRVFTNFGIPEILSEKTSCCEASVRQQYCEEPARVFQTFKQCYASFLPTLGTAQEVAKELLEKPVPSPPCKSCGGPAPCKSCPHSIPRNHPRPCYNGQCY</sequence>
<protein>
    <submittedName>
        <fullName evidence="7">General odorant-binding protein 45</fullName>
    </submittedName>
</protein>
<evidence type="ECO:0000256" key="1">
    <source>
        <dbReference type="ARBA" id="ARBA00004613"/>
    </source>
</evidence>
<evidence type="ECO:0000256" key="6">
    <source>
        <dbReference type="SAM" id="SignalP"/>
    </source>
</evidence>
<keyword evidence="3" id="KW-0964">Secreted</keyword>
<dbReference type="EMBL" id="HBUE01336943">
    <property type="protein sequence ID" value="CAG6596545.1"/>
    <property type="molecule type" value="Transcribed_RNA"/>
</dbReference>
<organism evidence="7">
    <name type="scientific">Culex pipiens</name>
    <name type="common">House mosquito</name>
    <dbReference type="NCBI Taxonomy" id="7175"/>
    <lineage>
        <taxon>Eukaryota</taxon>
        <taxon>Metazoa</taxon>
        <taxon>Ecdysozoa</taxon>
        <taxon>Arthropoda</taxon>
        <taxon>Hexapoda</taxon>
        <taxon>Insecta</taxon>
        <taxon>Pterygota</taxon>
        <taxon>Neoptera</taxon>
        <taxon>Endopterygota</taxon>
        <taxon>Diptera</taxon>
        <taxon>Nematocera</taxon>
        <taxon>Culicoidea</taxon>
        <taxon>Culicidae</taxon>
        <taxon>Culicinae</taxon>
        <taxon>Culicini</taxon>
        <taxon>Culex</taxon>
        <taxon>Culex</taxon>
    </lineage>
</organism>
<dbReference type="InterPro" id="IPR036728">
    <property type="entry name" value="PBP_GOBP_sf"/>
</dbReference>
<dbReference type="InterPro" id="IPR006170">
    <property type="entry name" value="PBP/GOBP"/>
</dbReference>
<evidence type="ECO:0000256" key="2">
    <source>
        <dbReference type="ARBA" id="ARBA00008098"/>
    </source>
</evidence>
<dbReference type="GO" id="GO:0007608">
    <property type="term" value="P:sensory perception of smell"/>
    <property type="evidence" value="ECO:0007669"/>
    <property type="project" value="TreeGrafter"/>
</dbReference>
<dbReference type="PANTHER" id="PTHR11857:SF46">
    <property type="entry name" value="GENERAL ODORANT-BINDING PROTEIN 99A-RELATED"/>
    <property type="match status" value="1"/>
</dbReference>
<dbReference type="CDD" id="cd23992">
    <property type="entry name" value="PBP_GOBP"/>
    <property type="match status" value="1"/>
</dbReference>
<evidence type="ECO:0000313" key="7">
    <source>
        <dbReference type="EMBL" id="CAG6544409.1"/>
    </source>
</evidence>
<dbReference type="EMBL" id="HBUE01230156">
    <property type="protein sequence ID" value="CAG6544409.1"/>
    <property type="molecule type" value="Transcribed_RNA"/>
</dbReference>
<dbReference type="SUPFAM" id="SSF47565">
    <property type="entry name" value="Insect pheromone/odorant-binding proteins"/>
    <property type="match status" value="1"/>
</dbReference>
<comment type="similarity">
    <text evidence="2">Belongs to the PBP/GOBP family.</text>
</comment>
<evidence type="ECO:0000256" key="3">
    <source>
        <dbReference type="ARBA" id="ARBA00022525"/>
    </source>
</evidence>
<keyword evidence="4 6" id="KW-0732">Signal</keyword>
<feature type="chain" id="PRO_5036260937" evidence="6">
    <location>
        <begin position="21"/>
        <end position="307"/>
    </location>
</feature>
<dbReference type="GO" id="GO:0005615">
    <property type="term" value="C:extracellular space"/>
    <property type="evidence" value="ECO:0007669"/>
    <property type="project" value="TreeGrafter"/>
</dbReference>
<evidence type="ECO:0000256" key="4">
    <source>
        <dbReference type="ARBA" id="ARBA00022729"/>
    </source>
</evidence>
<name>A0A8D8HZD8_CULPI</name>
<feature type="signal peptide" evidence="6">
    <location>
        <begin position="1"/>
        <end position="20"/>
    </location>
</feature>
<proteinExistence type="inferred from homology"/>
<dbReference type="GO" id="GO:0005549">
    <property type="term" value="F:odorant binding"/>
    <property type="evidence" value="ECO:0007669"/>
    <property type="project" value="InterPro"/>
</dbReference>
<dbReference type="AlphaFoldDB" id="A0A8D8HZD8"/>
<evidence type="ECO:0000256" key="5">
    <source>
        <dbReference type="ARBA" id="ARBA00023157"/>
    </source>
</evidence>
<reference evidence="7" key="1">
    <citation type="submission" date="2021-05" db="EMBL/GenBank/DDBJ databases">
        <authorList>
            <person name="Alioto T."/>
            <person name="Alioto T."/>
            <person name="Gomez Garrido J."/>
        </authorList>
    </citation>
    <scope>NUCLEOTIDE SEQUENCE</scope>
</reference>
<accession>A0A8D8HZD8</accession>
<comment type="subcellular location">
    <subcellularLocation>
        <location evidence="1">Secreted</location>
    </subcellularLocation>
</comment>